<proteinExistence type="inferred from homology"/>
<evidence type="ECO:0000256" key="5">
    <source>
        <dbReference type="ARBA" id="ARBA00024029"/>
    </source>
</evidence>
<dbReference type="SUPFAM" id="SSF102215">
    <property type="entry name" value="Creatininase"/>
    <property type="match status" value="1"/>
</dbReference>
<keyword evidence="2" id="KW-0479">Metal-binding</keyword>
<comment type="caution">
    <text evidence="6">The sequence shown here is derived from an EMBL/GenBank/DDBJ whole genome shotgun (WGS) entry which is preliminary data.</text>
</comment>
<dbReference type="PANTHER" id="PTHR35005">
    <property type="entry name" value="3-DEHYDRO-SCYLLO-INOSOSE HYDROLASE"/>
    <property type="match status" value="1"/>
</dbReference>
<accession>A0ABQ4JJZ2</accession>
<sequence length="132" mass="14378">MLVNGHGGNYVLSNVVQEANTDRPRLALFPSRRDWDKARHDAGLDSTGHDDMHAGEIETSLLLHVAPESVGAEFDKSDHLAERPHLLMLGMSAYTDTGVIGQPSLATEAKGRAVLASLVHSFEDTLNLLRRP</sequence>
<dbReference type="Gene3D" id="3.40.50.10310">
    <property type="entry name" value="Creatininase"/>
    <property type="match status" value="1"/>
</dbReference>
<comment type="similarity">
    <text evidence="5">Belongs to the creatininase superfamily.</text>
</comment>
<comment type="cofactor">
    <cofactor evidence="1">
        <name>Zn(2+)</name>
        <dbReference type="ChEBI" id="CHEBI:29105"/>
    </cofactor>
</comment>
<keyword evidence="4" id="KW-0862">Zinc</keyword>
<organism evidence="6 7">
    <name type="scientific">Micromonospora qiuiae</name>
    <dbReference type="NCBI Taxonomy" id="502268"/>
    <lineage>
        <taxon>Bacteria</taxon>
        <taxon>Bacillati</taxon>
        <taxon>Actinomycetota</taxon>
        <taxon>Actinomycetes</taxon>
        <taxon>Micromonosporales</taxon>
        <taxon>Micromonosporaceae</taxon>
        <taxon>Micromonospora</taxon>
    </lineage>
</organism>
<keyword evidence="3" id="KW-0378">Hydrolase</keyword>
<protein>
    <recommendedName>
        <fullName evidence="8">Creatinine amidohydrolase</fullName>
    </recommendedName>
</protein>
<evidence type="ECO:0000256" key="2">
    <source>
        <dbReference type="ARBA" id="ARBA00022723"/>
    </source>
</evidence>
<gene>
    <name evidence="6" type="ORF">Vqi01_49510</name>
</gene>
<evidence type="ECO:0000256" key="3">
    <source>
        <dbReference type="ARBA" id="ARBA00022801"/>
    </source>
</evidence>
<dbReference type="Pfam" id="PF02633">
    <property type="entry name" value="Creatininase"/>
    <property type="match status" value="1"/>
</dbReference>
<keyword evidence="7" id="KW-1185">Reference proteome</keyword>
<evidence type="ECO:0000313" key="6">
    <source>
        <dbReference type="EMBL" id="GIJ29789.1"/>
    </source>
</evidence>
<dbReference type="Proteomes" id="UP000653076">
    <property type="component" value="Unassembled WGS sequence"/>
</dbReference>
<evidence type="ECO:0000313" key="7">
    <source>
        <dbReference type="Proteomes" id="UP000653076"/>
    </source>
</evidence>
<dbReference type="EMBL" id="BOPC01000084">
    <property type="protein sequence ID" value="GIJ29789.1"/>
    <property type="molecule type" value="Genomic_DNA"/>
</dbReference>
<reference evidence="6 7" key="1">
    <citation type="submission" date="2021-01" db="EMBL/GenBank/DDBJ databases">
        <title>Whole genome shotgun sequence of Verrucosispora qiuiae NBRC 106684.</title>
        <authorList>
            <person name="Komaki H."/>
            <person name="Tamura T."/>
        </authorList>
    </citation>
    <scope>NUCLEOTIDE SEQUENCE [LARGE SCALE GENOMIC DNA]</scope>
    <source>
        <strain evidence="6 7">NBRC 106684</strain>
    </source>
</reference>
<dbReference type="PANTHER" id="PTHR35005:SF1">
    <property type="entry name" value="2-AMINO-5-FORMYLAMINO-6-RIBOSYLAMINOPYRIMIDIN-4(3H)-ONE 5'-MONOPHOSPHATE DEFORMYLASE"/>
    <property type="match status" value="1"/>
</dbReference>
<evidence type="ECO:0008006" key="8">
    <source>
        <dbReference type="Google" id="ProtNLM"/>
    </source>
</evidence>
<evidence type="ECO:0000256" key="1">
    <source>
        <dbReference type="ARBA" id="ARBA00001947"/>
    </source>
</evidence>
<evidence type="ECO:0000256" key="4">
    <source>
        <dbReference type="ARBA" id="ARBA00022833"/>
    </source>
</evidence>
<dbReference type="InterPro" id="IPR003785">
    <property type="entry name" value="Creatininase/forma_Hydrolase"/>
</dbReference>
<name>A0ABQ4JJZ2_9ACTN</name>
<dbReference type="InterPro" id="IPR024087">
    <property type="entry name" value="Creatininase-like_sf"/>
</dbReference>